<comment type="PTM">
    <text evidence="4">Carbamylation allows a single lysine to coordinate two zinc ions.</text>
</comment>
<dbReference type="Gene3D" id="3.20.20.140">
    <property type="entry name" value="Metal-dependent hydrolases"/>
    <property type="match status" value="1"/>
</dbReference>
<reference evidence="6 7" key="1">
    <citation type="submission" date="2022-03" db="EMBL/GenBank/DDBJ databases">
        <title>Novel taxa within the pig intestine.</title>
        <authorList>
            <person name="Wylensek D."/>
            <person name="Bishof K."/>
            <person name="Afrizal A."/>
            <person name="Clavel T."/>
        </authorList>
    </citation>
    <scope>NUCLEOTIDE SEQUENCE [LARGE SCALE GENOMIC DNA]</scope>
    <source>
        <strain evidence="6 7">CLA-KB-P133</strain>
    </source>
</reference>
<feature type="binding site" evidence="3">
    <location>
        <position position="64"/>
    </location>
    <ligand>
        <name>Zn(2+)</name>
        <dbReference type="ChEBI" id="CHEBI:29105"/>
        <label>1</label>
        <note>catalytic</note>
    </ligand>
</feature>
<evidence type="ECO:0000313" key="6">
    <source>
        <dbReference type="EMBL" id="MDX8420059.1"/>
    </source>
</evidence>
<keyword evidence="7" id="KW-1185">Reference proteome</keyword>
<keyword evidence="1 6" id="KW-0378">Hydrolase</keyword>
<feature type="active site" description="Proton acceptor" evidence="2">
    <location>
        <position position="274"/>
    </location>
</feature>
<feature type="binding site" evidence="3">
    <location>
        <position position="195"/>
    </location>
    <ligand>
        <name>Zn(2+)</name>
        <dbReference type="ChEBI" id="CHEBI:29105"/>
        <label>2</label>
        <note>catalytic</note>
    </ligand>
</feature>
<dbReference type="GO" id="GO:0016810">
    <property type="term" value="F:hydrolase activity, acting on carbon-nitrogen (but not peptide) bonds"/>
    <property type="evidence" value="ECO:0007669"/>
    <property type="project" value="InterPro"/>
</dbReference>
<dbReference type="GO" id="GO:0008798">
    <property type="term" value="F:beta-aspartyl-peptidase activity"/>
    <property type="evidence" value="ECO:0007669"/>
    <property type="project" value="InterPro"/>
</dbReference>
<accession>A0AB35U934</accession>
<dbReference type="InterPro" id="IPR011059">
    <property type="entry name" value="Metal-dep_hydrolase_composite"/>
</dbReference>
<feature type="binding site" description="via carbamate group" evidence="3">
    <location>
        <position position="156"/>
    </location>
    <ligand>
        <name>Zn(2+)</name>
        <dbReference type="ChEBI" id="CHEBI:29105"/>
        <label>1</label>
        <note>catalytic</note>
    </ligand>
</feature>
<proteinExistence type="inferred from homology"/>
<dbReference type="PIRSF" id="PIRSF001238">
    <property type="entry name" value="IadA"/>
    <property type="match status" value="1"/>
</dbReference>
<dbReference type="PANTHER" id="PTHR11647:SF1">
    <property type="entry name" value="COLLAPSIN RESPONSE MEDIATOR PROTEIN"/>
    <property type="match status" value="1"/>
</dbReference>
<keyword evidence="1" id="KW-0482">Metalloprotease</keyword>
<evidence type="ECO:0000256" key="4">
    <source>
        <dbReference type="PIRSR" id="PIRSR001238-50"/>
    </source>
</evidence>
<evidence type="ECO:0000256" key="3">
    <source>
        <dbReference type="PIRSR" id="PIRSR001238-3"/>
    </source>
</evidence>
<dbReference type="GO" id="GO:0006508">
    <property type="term" value="P:proteolysis"/>
    <property type="evidence" value="ECO:0007669"/>
    <property type="project" value="UniProtKB-KW"/>
</dbReference>
<dbReference type="EMBL" id="JALBUR010000021">
    <property type="protein sequence ID" value="MDX8420059.1"/>
    <property type="molecule type" value="Genomic_DNA"/>
</dbReference>
<comment type="caution">
    <text evidence="6">The sequence shown here is derived from an EMBL/GenBank/DDBJ whole genome shotgun (WGS) entry which is preliminary data.</text>
</comment>
<name>A0AB35U934_9FIRM</name>
<comment type="similarity">
    <text evidence="1">Belongs to the peptidase M38 family.</text>
</comment>
<dbReference type="Pfam" id="PF01979">
    <property type="entry name" value="Amidohydro_1"/>
    <property type="match status" value="1"/>
</dbReference>
<dbReference type="RefSeq" id="WP_370596299.1">
    <property type="nucleotide sequence ID" value="NZ_JALBUR010000021.1"/>
</dbReference>
<feature type="binding site" evidence="3">
    <location>
        <position position="62"/>
    </location>
    <ligand>
        <name>Zn(2+)</name>
        <dbReference type="ChEBI" id="CHEBI:29105"/>
        <label>1</label>
        <note>catalytic</note>
    </ligand>
</feature>
<feature type="modified residue" description="N6-carboxylysine" evidence="4">
    <location>
        <position position="156"/>
    </location>
</feature>
<comment type="PTM">
    <text evidence="1">Carboxylation allows a single lysine to coordinate two zinc ions.</text>
</comment>
<keyword evidence="1 3" id="KW-0479">Metal-binding</keyword>
<dbReference type="Proteomes" id="UP001286174">
    <property type="component" value="Unassembled WGS sequence"/>
</dbReference>
<dbReference type="PANTHER" id="PTHR11647">
    <property type="entry name" value="HYDRANTOINASE/DIHYDROPYRIMIDINASE FAMILY MEMBER"/>
    <property type="match status" value="1"/>
</dbReference>
<dbReference type="EC" id="3.4.19.-" evidence="1"/>
<dbReference type="AlphaFoldDB" id="A0AB35U934"/>
<comment type="function">
    <text evidence="1">Catalyzes the hydrolytic cleavage of a subset of L-isoaspartyl (L-beta-aspartyl) dipeptides. Used to degrade proteins damaged by L-isoaspartyl residues formation.</text>
</comment>
<keyword evidence="1" id="KW-0645">Protease</keyword>
<dbReference type="Gene3D" id="2.30.40.10">
    <property type="entry name" value="Urease, subunit C, domain 1"/>
    <property type="match status" value="1"/>
</dbReference>
<dbReference type="InterPro" id="IPR010229">
    <property type="entry name" value="Pept_M38_dipep"/>
</dbReference>
<keyword evidence="1 3" id="KW-0862">Zinc</keyword>
<dbReference type="InterPro" id="IPR050378">
    <property type="entry name" value="Metallo-dep_Hydrolases_sf"/>
</dbReference>
<sequence>MFIKIEKIHVLAPEDCGIQDVLVCNDRIVRVDRQIDFSWDRDGLIVIDGRGKLLVPGFIDQHVHIIGGGGEDGFASLIPPLQMTDCIRYGVTSVVGLLGTDSNAKSVQELVARTKALREEGMSAWCLTGSYAYPSTTLTGSVAKDIAFVSEIIGVKIAISDHRSSNVSREELARLASQARTAGLLAKKPGIVHMHTGRGKKGYSDVLDIVHHTDIPISQFRPTHVANAYQDALQFASEGGYIDFTSGNDTAGTAHLMAQAREKVPWDRVTLSSDSNGSFPVWSEDKKLIGMGIGKMETLFDTIRHLAIDEHLPLSEALKPITSTVAGALGFYPHKGCINADADADLVILKDDLSLDSVIARGKIMMQDGIVTAKNYYQGL</sequence>
<dbReference type="GO" id="GO:0008237">
    <property type="term" value="F:metallopeptidase activity"/>
    <property type="evidence" value="ECO:0007669"/>
    <property type="project" value="UniProtKB-KW"/>
</dbReference>
<dbReference type="SUPFAM" id="SSF51556">
    <property type="entry name" value="Metallo-dependent hydrolases"/>
    <property type="match status" value="1"/>
</dbReference>
<feature type="binding site" evidence="3">
    <location>
        <position position="274"/>
    </location>
    <ligand>
        <name>Zn(2+)</name>
        <dbReference type="ChEBI" id="CHEBI:29105"/>
        <label>1</label>
        <note>catalytic</note>
    </ligand>
</feature>
<evidence type="ECO:0000256" key="2">
    <source>
        <dbReference type="PIRSR" id="PIRSR001238-1"/>
    </source>
</evidence>
<evidence type="ECO:0000256" key="1">
    <source>
        <dbReference type="PIRNR" id="PIRNR001238"/>
    </source>
</evidence>
<dbReference type="NCBIfam" id="TIGR01975">
    <property type="entry name" value="isoAsp_dipep"/>
    <property type="match status" value="1"/>
</dbReference>
<dbReference type="SUPFAM" id="SSF51338">
    <property type="entry name" value="Composite domain of metallo-dependent hydrolases"/>
    <property type="match status" value="1"/>
</dbReference>
<gene>
    <name evidence="6" type="primary">iadA</name>
    <name evidence="6" type="ORF">MOZ60_08120</name>
</gene>
<evidence type="ECO:0000259" key="5">
    <source>
        <dbReference type="Pfam" id="PF01979"/>
    </source>
</evidence>
<organism evidence="6 7">
    <name type="scientific">Grylomicrobium aquisgranensis</name>
    <dbReference type="NCBI Taxonomy" id="2926318"/>
    <lineage>
        <taxon>Bacteria</taxon>
        <taxon>Bacillati</taxon>
        <taxon>Bacillota</taxon>
        <taxon>Erysipelotrichia</taxon>
        <taxon>Erysipelotrichales</taxon>
        <taxon>Erysipelotrichaceae</taxon>
        <taxon>Grylomicrobium</taxon>
    </lineage>
</organism>
<evidence type="ECO:0000313" key="7">
    <source>
        <dbReference type="Proteomes" id="UP001286174"/>
    </source>
</evidence>
<comment type="subcellular location">
    <subcellularLocation>
        <location evidence="1">Cytoplasm</location>
    </subcellularLocation>
</comment>
<dbReference type="InterPro" id="IPR006680">
    <property type="entry name" value="Amidohydro-rel"/>
</dbReference>
<feature type="binding site" evidence="3">
    <location>
        <position position="224"/>
    </location>
    <ligand>
        <name>Zn(2+)</name>
        <dbReference type="ChEBI" id="CHEBI:29105"/>
        <label>2</label>
        <note>catalytic</note>
    </ligand>
</feature>
<protein>
    <recommendedName>
        <fullName evidence="1">Isoaspartyl dipeptidase</fullName>
        <ecNumber evidence="1">3.4.19.-</ecNumber>
    </recommendedName>
</protein>
<dbReference type="GO" id="GO:0046872">
    <property type="term" value="F:metal ion binding"/>
    <property type="evidence" value="ECO:0007669"/>
    <property type="project" value="UniProtKB-KW"/>
</dbReference>
<dbReference type="InterPro" id="IPR032466">
    <property type="entry name" value="Metal_Hydrolase"/>
</dbReference>
<comment type="cofactor">
    <cofactor evidence="1 3">
        <name>Zn(2+)</name>
        <dbReference type="ChEBI" id="CHEBI:29105"/>
    </cofactor>
    <text evidence="1 3">Binds 2 Zn(2+) ions per subunit.</text>
</comment>
<feature type="domain" description="Amidohydrolase-related" evidence="5">
    <location>
        <begin position="54"/>
        <end position="364"/>
    </location>
</feature>
<dbReference type="GO" id="GO:0005737">
    <property type="term" value="C:cytoplasm"/>
    <property type="evidence" value="ECO:0007669"/>
    <property type="project" value="UniProtKB-SubCell"/>
</dbReference>
<feature type="binding site" description="via carbamate group" evidence="3">
    <location>
        <position position="156"/>
    </location>
    <ligand>
        <name>Zn(2+)</name>
        <dbReference type="ChEBI" id="CHEBI:29105"/>
        <label>2</label>
        <note>catalytic</note>
    </ligand>
</feature>